<accession>A0A761WTU6</accession>
<proteinExistence type="predicted"/>
<gene>
    <name evidence="1" type="ORF">G8Z78_001941</name>
</gene>
<comment type="caution">
    <text evidence="1">The sequence shown here is derived from an EMBL/GenBank/DDBJ whole genome shotgun (WGS) entry which is preliminary data.</text>
</comment>
<protein>
    <submittedName>
        <fullName evidence="1">Uncharacterized protein</fullName>
    </submittedName>
</protein>
<dbReference type="AlphaFoldDB" id="A0A761WTU6"/>
<evidence type="ECO:0000313" key="1">
    <source>
        <dbReference type="EMBL" id="HAG3438317.1"/>
    </source>
</evidence>
<dbReference type="EMBL" id="DAAYBC010000003">
    <property type="protein sequence ID" value="HAG3438317.1"/>
    <property type="molecule type" value="Genomic_DNA"/>
</dbReference>
<name>A0A761WTU6_SALER</name>
<organism evidence="1">
    <name type="scientific">Salmonella enterica</name>
    <name type="common">Salmonella choleraesuis</name>
    <dbReference type="NCBI Taxonomy" id="28901"/>
    <lineage>
        <taxon>Bacteria</taxon>
        <taxon>Pseudomonadati</taxon>
        <taxon>Pseudomonadota</taxon>
        <taxon>Gammaproteobacteria</taxon>
        <taxon>Enterobacterales</taxon>
        <taxon>Enterobacteriaceae</taxon>
        <taxon>Salmonella</taxon>
    </lineage>
</organism>
<reference evidence="1" key="1">
    <citation type="journal article" date="2018" name="Genome Biol.">
        <title>SKESA: strategic k-mer extension for scrupulous assemblies.</title>
        <authorList>
            <person name="Souvorov A."/>
            <person name="Agarwala R."/>
            <person name="Lipman D.J."/>
        </authorList>
    </citation>
    <scope>NUCLEOTIDE SEQUENCE</scope>
    <source>
        <strain evidence="1">MA.BM_SE08/155</strain>
    </source>
</reference>
<sequence>MNDITVLVFPAPAGINRFQTIDCGTPHSVPRASGDKPCFRRIPLAG</sequence>
<reference evidence="1" key="2">
    <citation type="submission" date="2020-02" db="EMBL/GenBank/DDBJ databases">
        <authorList>
            <consortium name="NCBI Pathogen Detection Project"/>
        </authorList>
    </citation>
    <scope>NUCLEOTIDE SEQUENCE</scope>
    <source>
        <strain evidence="1">MA.BM_SE08/155</strain>
    </source>
</reference>